<evidence type="ECO:0000256" key="4">
    <source>
        <dbReference type="ARBA" id="ARBA00022723"/>
    </source>
</evidence>
<dbReference type="PANTHER" id="PTHR30457">
    <property type="entry name" value="5'-NUCLEOTIDASE SURE"/>
    <property type="match status" value="1"/>
</dbReference>
<dbReference type="GO" id="GO:0008253">
    <property type="term" value="F:5'-nucleotidase activity"/>
    <property type="evidence" value="ECO:0007669"/>
    <property type="project" value="UniProtKB-EC"/>
</dbReference>
<proteinExistence type="inferred from homology"/>
<comment type="catalytic activity">
    <reaction evidence="1">
        <text>a ribonucleoside 5'-phosphate + H2O = a ribonucleoside + phosphate</text>
        <dbReference type="Rhea" id="RHEA:12484"/>
        <dbReference type="ChEBI" id="CHEBI:15377"/>
        <dbReference type="ChEBI" id="CHEBI:18254"/>
        <dbReference type="ChEBI" id="CHEBI:43474"/>
        <dbReference type="ChEBI" id="CHEBI:58043"/>
        <dbReference type="EC" id="3.1.3.5"/>
    </reaction>
</comment>
<dbReference type="NCBIfam" id="TIGR00087">
    <property type="entry name" value="surE"/>
    <property type="match status" value="1"/>
</dbReference>
<dbReference type="GO" id="GO:0046872">
    <property type="term" value="F:metal ion binding"/>
    <property type="evidence" value="ECO:0007669"/>
    <property type="project" value="UniProtKB-KW"/>
</dbReference>
<name>A0A0P6X3V4_9CHLR</name>
<gene>
    <name evidence="7" type="ORF">ADN00_08815</name>
</gene>
<evidence type="ECO:0000256" key="5">
    <source>
        <dbReference type="ARBA" id="ARBA00022801"/>
    </source>
</evidence>
<reference evidence="7 8" key="1">
    <citation type="submission" date="2015-07" db="EMBL/GenBank/DDBJ databases">
        <title>Genome sequence of Ornatilinea apprima DSM 23815.</title>
        <authorList>
            <person name="Hemp J."/>
            <person name="Ward L.M."/>
            <person name="Pace L.A."/>
            <person name="Fischer W.W."/>
        </authorList>
    </citation>
    <scope>NUCLEOTIDE SEQUENCE [LARGE SCALE GENOMIC DNA]</scope>
    <source>
        <strain evidence="7 8">P3M-1</strain>
    </source>
</reference>
<dbReference type="InterPro" id="IPR002828">
    <property type="entry name" value="SurE-like_Pase/nucleotidase"/>
</dbReference>
<keyword evidence="8" id="KW-1185">Reference proteome</keyword>
<keyword evidence="4" id="KW-0479">Metal-binding</keyword>
<dbReference type="EMBL" id="LGCL01000022">
    <property type="protein sequence ID" value="KPL77677.1"/>
    <property type="molecule type" value="Genomic_DNA"/>
</dbReference>
<dbReference type="PATRIC" id="fig|1134406.4.peg.1484"/>
<evidence type="ECO:0000259" key="6">
    <source>
        <dbReference type="Pfam" id="PF01975"/>
    </source>
</evidence>
<dbReference type="SUPFAM" id="SSF64167">
    <property type="entry name" value="SurE-like"/>
    <property type="match status" value="1"/>
</dbReference>
<comment type="similarity">
    <text evidence="2">Belongs to the SurE nucleotidase family.</text>
</comment>
<protein>
    <recommendedName>
        <fullName evidence="3">5'-nucleotidase</fullName>
        <ecNumber evidence="3">3.1.3.5</ecNumber>
    </recommendedName>
</protein>
<evidence type="ECO:0000256" key="1">
    <source>
        <dbReference type="ARBA" id="ARBA00000815"/>
    </source>
</evidence>
<dbReference type="AlphaFoldDB" id="A0A0P6X3V4"/>
<dbReference type="InterPro" id="IPR036523">
    <property type="entry name" value="SurE-like_sf"/>
</dbReference>
<accession>A0A0P6X3V4</accession>
<evidence type="ECO:0000256" key="2">
    <source>
        <dbReference type="ARBA" id="ARBA00011062"/>
    </source>
</evidence>
<dbReference type="Proteomes" id="UP000050417">
    <property type="component" value="Unassembled WGS sequence"/>
</dbReference>
<dbReference type="PANTHER" id="PTHR30457:SF0">
    <property type="entry name" value="PHOSPHATASE, PUTATIVE (AFU_ORTHOLOGUE AFUA_4G01070)-RELATED"/>
    <property type="match status" value="1"/>
</dbReference>
<dbReference type="Gene3D" id="3.40.1210.10">
    <property type="entry name" value="Survival protein SurE-like phosphatase/nucleotidase"/>
    <property type="match status" value="1"/>
</dbReference>
<dbReference type="Pfam" id="PF01975">
    <property type="entry name" value="SurE"/>
    <property type="match status" value="1"/>
</dbReference>
<sequence>MATTDKKQILLTNDDGIDSPGLWAAAEALSELGYVWVAAPRDQSTGTGRSSPVTSDGRITTKTLVVHGQEWTIYSVGGTPAQVVDHCVLEILPRHPDLIVSGINYGLNIGTSIGMSGTLGAAMEGASFGIPALAASLELEDPSLVYSHSKEVDFSAAAVFVARFARQLLEKQMPFDVDVINLNIPSNATPDTPWRVTRISRHPGYDTFIERNGSLEDAARIGGNPVPVTPRDVEPDSEMYTVLFDRMVAVTPISLDCTSRVGFDDLDHLLRG</sequence>
<dbReference type="InterPro" id="IPR030048">
    <property type="entry name" value="SurE"/>
</dbReference>
<evidence type="ECO:0000256" key="3">
    <source>
        <dbReference type="ARBA" id="ARBA00012643"/>
    </source>
</evidence>
<dbReference type="STRING" id="1134406.ADN00_08815"/>
<dbReference type="RefSeq" id="WP_075062623.1">
    <property type="nucleotide sequence ID" value="NZ_LGCL01000022.1"/>
</dbReference>
<dbReference type="OrthoDB" id="9780815at2"/>
<comment type="caution">
    <text evidence="7">The sequence shown here is derived from an EMBL/GenBank/DDBJ whole genome shotgun (WGS) entry which is preliminary data.</text>
</comment>
<evidence type="ECO:0000313" key="8">
    <source>
        <dbReference type="Proteomes" id="UP000050417"/>
    </source>
</evidence>
<evidence type="ECO:0000313" key="7">
    <source>
        <dbReference type="EMBL" id="KPL77677.1"/>
    </source>
</evidence>
<feature type="domain" description="Survival protein SurE-like phosphatase/nucleotidase" evidence="6">
    <location>
        <begin position="9"/>
        <end position="201"/>
    </location>
</feature>
<organism evidence="7 8">
    <name type="scientific">Ornatilinea apprima</name>
    <dbReference type="NCBI Taxonomy" id="1134406"/>
    <lineage>
        <taxon>Bacteria</taxon>
        <taxon>Bacillati</taxon>
        <taxon>Chloroflexota</taxon>
        <taxon>Anaerolineae</taxon>
        <taxon>Anaerolineales</taxon>
        <taxon>Anaerolineaceae</taxon>
        <taxon>Ornatilinea</taxon>
    </lineage>
</organism>
<keyword evidence="5" id="KW-0378">Hydrolase</keyword>
<dbReference type="EC" id="3.1.3.5" evidence="3"/>